<gene>
    <name evidence="1" type="ORF">RZ517_16095</name>
</gene>
<name>A0ABZ2HEB0_9RHOB</name>
<proteinExistence type="predicted"/>
<keyword evidence="2" id="KW-1185">Reference proteome</keyword>
<evidence type="ECO:0008006" key="3">
    <source>
        <dbReference type="Google" id="ProtNLM"/>
    </source>
</evidence>
<dbReference type="RefSeq" id="WP_338549136.1">
    <property type="nucleotide sequence ID" value="NZ_CP146069.1"/>
</dbReference>
<dbReference type="EMBL" id="CP146069">
    <property type="protein sequence ID" value="WWR46271.1"/>
    <property type="molecule type" value="Genomic_DNA"/>
</dbReference>
<protein>
    <recommendedName>
        <fullName evidence="3">BioF2-like acetyltransferase domain-containing protein</fullName>
    </recommendedName>
</protein>
<evidence type="ECO:0000313" key="1">
    <source>
        <dbReference type="EMBL" id="WWR46271.1"/>
    </source>
</evidence>
<accession>A0ABZ2HEB0</accession>
<reference evidence="1 2" key="1">
    <citation type="submission" date="2023-10" db="EMBL/GenBank/DDBJ databases">
        <title>Roseovarius strain S88 nov., isolated from a marine algae.</title>
        <authorList>
            <person name="Lee M.W."/>
            <person name="Lee J.K."/>
            <person name="Kim J.M."/>
            <person name="Choi D.G."/>
            <person name="Baek J.H."/>
            <person name="Bayburt H."/>
            <person name="Jung J.J."/>
            <person name="Han D.M."/>
            <person name="Jeon C.O."/>
        </authorList>
    </citation>
    <scope>NUCLEOTIDE SEQUENCE [LARGE SCALE GENOMIC DNA]</scope>
    <source>
        <strain evidence="1 2">S88</strain>
    </source>
</reference>
<sequence length="332" mass="37693">MTPQDVKLIGQRLPKEMIFPYFADRESAWVLAACMPETARVGALRKTPFGKLLDRPALRALVARCGGVLHRDDVLAVAYADQTMGRVTLGPVATAGVEAVFGETWHDFCLSFDIWGDRRRWYDQTTRQNANLVVQMGFPSDHAALMGRYLQEGARKDFEWDGHPIRTSGRPTLAWARLDIDLEAREALVEEVQTDWLRNAGDEVAALRDNAPRSRALAQMERYESGLVDRYGKIWSRAMLLAALMLLRDGLGVERVWMHQPTPGKLLKRIHGVAPPRSLYTSLPRSFCFAPTRVRPGFLRHLPKKLTKTLPKDAPLFWQMDFDQRDGRIDTV</sequence>
<organism evidence="1 2">
    <name type="scientific">Roseovarius phycicola</name>
    <dbReference type="NCBI Taxonomy" id="3080976"/>
    <lineage>
        <taxon>Bacteria</taxon>
        <taxon>Pseudomonadati</taxon>
        <taxon>Pseudomonadota</taxon>
        <taxon>Alphaproteobacteria</taxon>
        <taxon>Rhodobacterales</taxon>
        <taxon>Roseobacteraceae</taxon>
        <taxon>Roseovarius</taxon>
    </lineage>
</organism>
<dbReference type="Proteomes" id="UP001364156">
    <property type="component" value="Chromosome"/>
</dbReference>
<evidence type="ECO:0000313" key="2">
    <source>
        <dbReference type="Proteomes" id="UP001364156"/>
    </source>
</evidence>